<reference evidence="1" key="1">
    <citation type="submission" date="2013-08" db="EMBL/GenBank/DDBJ databases">
        <authorList>
            <person name="Mendez C."/>
            <person name="Richter M."/>
            <person name="Ferrer M."/>
            <person name="Sanchez J."/>
        </authorList>
    </citation>
    <scope>NUCLEOTIDE SEQUENCE</scope>
</reference>
<reference evidence="1" key="2">
    <citation type="journal article" date="2014" name="ISME J.">
        <title>Microbial stratification in low pH oxic and suboxic macroscopic growths along an acid mine drainage.</title>
        <authorList>
            <person name="Mendez-Garcia C."/>
            <person name="Mesa V."/>
            <person name="Sprenger R.R."/>
            <person name="Richter M."/>
            <person name="Diez M.S."/>
            <person name="Solano J."/>
            <person name="Bargiela R."/>
            <person name="Golyshina O.V."/>
            <person name="Manteca A."/>
            <person name="Ramos J.L."/>
            <person name="Gallego J.R."/>
            <person name="Llorente I."/>
            <person name="Martins Dos Santos V.A."/>
            <person name="Jensen O.N."/>
            <person name="Pelaez A.I."/>
            <person name="Sanchez J."/>
            <person name="Ferrer M."/>
        </authorList>
    </citation>
    <scope>NUCLEOTIDE SEQUENCE</scope>
</reference>
<organism evidence="1">
    <name type="scientific">mine drainage metagenome</name>
    <dbReference type="NCBI Taxonomy" id="410659"/>
    <lineage>
        <taxon>unclassified sequences</taxon>
        <taxon>metagenomes</taxon>
        <taxon>ecological metagenomes</taxon>
    </lineage>
</organism>
<dbReference type="EMBL" id="AUZY01010975">
    <property type="protein sequence ID" value="EQD36486.1"/>
    <property type="molecule type" value="Genomic_DNA"/>
</dbReference>
<evidence type="ECO:0000313" key="1">
    <source>
        <dbReference type="EMBL" id="EQD36486.1"/>
    </source>
</evidence>
<dbReference type="GO" id="GO:0005840">
    <property type="term" value="C:ribosome"/>
    <property type="evidence" value="ECO:0007669"/>
    <property type="project" value="UniProtKB-KW"/>
</dbReference>
<gene>
    <name evidence="1" type="ORF">B1B_16490</name>
</gene>
<protein>
    <submittedName>
        <fullName evidence="1">Ribosomal protein S5</fullName>
    </submittedName>
</protein>
<proteinExistence type="predicted"/>
<keyword evidence="1" id="KW-0689">Ribosomal protein</keyword>
<keyword evidence="1" id="KW-0687">Ribonucleoprotein</keyword>
<sequence>MIVRVHGLTQPQRREVCNHFIHIHVGAGSRAGLENIDGKLLVVPAGQNLVNRRDDGIGAGSIEMTQFTVGNRGSSFDPCQGMDEPLRQRLPAHGEVFDRTLGLSAPECIRRNPELTQAVAFHAVRFHVRGHGSSIGQCRVIGLGL</sequence>
<comment type="caution">
    <text evidence="1">The sequence shown here is derived from an EMBL/GenBank/DDBJ whole genome shotgun (WGS) entry which is preliminary data.</text>
</comment>
<accession>T0YM22</accession>
<name>T0YM22_9ZZZZ</name>
<dbReference type="AlphaFoldDB" id="T0YM22"/>